<dbReference type="PANTHER" id="PTHR36838">
    <property type="entry name" value="AUXIN EFFLUX CARRIER FAMILY PROTEIN"/>
    <property type="match status" value="1"/>
</dbReference>
<sequence length="313" mass="33955">MEVLSLSLPFFGLILLGWASAKATSYGEEGLKWMSFFIIYIALPALFFQLIRKTPLEELANPGFIIGTSGSTLAIFLLAYLFGRYFSRNNNTESTMQAVAGSYSNIGYMGPGLTLAAFGEAAVVPTALVFCFDNALLFTLTPLFVELGKQSEHHIGAVLLQATKKVLLHPFIMATIAGVLASAINFEPPQFIENILNLLKGAAAPCALFVLGVVIAGRKAHLNSIDIPVTLLIKLILHPLLVYILLTWIGDIPPIWLYTGVLMSALPPALNVFILAQQYDAFIEQASSIVLIGTIIAVFTVTALLYAIQYGWI</sequence>
<evidence type="ECO:0000256" key="8">
    <source>
        <dbReference type="SAM" id="Phobius"/>
    </source>
</evidence>
<name>A0A0B0H7Y6_SOVGS</name>
<organism evidence="9 11">
    <name type="scientific">Solemya velum gill symbiont</name>
    <dbReference type="NCBI Taxonomy" id="2340"/>
    <lineage>
        <taxon>Bacteria</taxon>
        <taxon>Pseudomonadati</taxon>
        <taxon>Pseudomonadota</taxon>
        <taxon>Gammaproteobacteria</taxon>
        <taxon>sulfur-oxidizing symbionts</taxon>
    </lineage>
</organism>
<evidence type="ECO:0000256" key="7">
    <source>
        <dbReference type="ARBA" id="ARBA00023136"/>
    </source>
</evidence>
<dbReference type="PATRIC" id="fig|2340.3.peg.792"/>
<dbReference type="GeneID" id="86992558"/>
<comment type="subcellular location">
    <subcellularLocation>
        <location evidence="1">Cell membrane</location>
        <topology evidence="1">Multi-pass membrane protein</topology>
    </subcellularLocation>
</comment>
<keyword evidence="3" id="KW-0813">Transport</keyword>
<feature type="transmembrane region" description="Helical" evidence="8">
    <location>
        <begin position="166"/>
        <end position="186"/>
    </location>
</feature>
<accession>A0A0B0H7Y6</accession>
<comment type="caution">
    <text evidence="9">The sequence shown here is derived from an EMBL/GenBank/DDBJ whole genome shotgun (WGS) entry which is preliminary data.</text>
</comment>
<feature type="transmembrane region" description="Helical" evidence="8">
    <location>
        <begin position="122"/>
        <end position="145"/>
    </location>
</feature>
<dbReference type="Pfam" id="PF03547">
    <property type="entry name" value="Mem_trans"/>
    <property type="match status" value="1"/>
</dbReference>
<evidence type="ECO:0000256" key="1">
    <source>
        <dbReference type="ARBA" id="ARBA00004651"/>
    </source>
</evidence>
<feature type="transmembrane region" description="Helical" evidence="8">
    <location>
        <begin position="63"/>
        <end position="82"/>
    </location>
</feature>
<keyword evidence="7 8" id="KW-0472">Membrane</keyword>
<feature type="transmembrane region" description="Helical" evidence="8">
    <location>
        <begin position="288"/>
        <end position="308"/>
    </location>
</feature>
<evidence type="ECO:0000256" key="5">
    <source>
        <dbReference type="ARBA" id="ARBA00022692"/>
    </source>
</evidence>
<dbReference type="Proteomes" id="UP000190962">
    <property type="component" value="Unassembled WGS sequence"/>
</dbReference>
<reference evidence="10 12" key="2">
    <citation type="submission" date="2016-11" db="EMBL/GenBank/DDBJ databases">
        <title>Mixed transmission modes and dynamic genome evolution in an obligate animal-bacterial symbiosis.</title>
        <authorList>
            <person name="Russell S.L."/>
            <person name="Corbett-Detig R.B."/>
            <person name="Cavanaugh C.M."/>
        </authorList>
    </citation>
    <scope>NUCLEOTIDE SEQUENCE [LARGE SCALE GENOMIC DNA]</scope>
    <source>
        <strain evidence="10">MA-KB16</strain>
    </source>
</reference>
<dbReference type="AlphaFoldDB" id="A0A0B0H7Y6"/>
<comment type="similarity">
    <text evidence="2">Belongs to the auxin efflux carrier (TC 2.A.69) family.</text>
</comment>
<feature type="transmembrane region" description="Helical" evidence="8">
    <location>
        <begin position="31"/>
        <end position="51"/>
    </location>
</feature>
<evidence type="ECO:0000313" key="12">
    <source>
        <dbReference type="Proteomes" id="UP000190962"/>
    </source>
</evidence>
<feature type="transmembrane region" description="Helical" evidence="8">
    <location>
        <begin position="198"/>
        <end position="217"/>
    </location>
</feature>
<keyword evidence="6 8" id="KW-1133">Transmembrane helix</keyword>
<dbReference type="STRING" id="2340.JV46_21880"/>
<evidence type="ECO:0000313" key="9">
    <source>
        <dbReference type="EMBL" id="KHF26283.1"/>
    </source>
</evidence>
<dbReference type="Proteomes" id="UP000030856">
    <property type="component" value="Unassembled WGS sequence"/>
</dbReference>
<dbReference type="InterPro" id="IPR038770">
    <property type="entry name" value="Na+/solute_symporter_sf"/>
</dbReference>
<dbReference type="OrthoDB" id="9810457at2"/>
<evidence type="ECO:0000256" key="2">
    <source>
        <dbReference type="ARBA" id="ARBA00010145"/>
    </source>
</evidence>
<keyword evidence="11" id="KW-1185">Reference proteome</keyword>
<dbReference type="RefSeq" id="WP_043116025.1">
    <property type="nucleotide sequence ID" value="NZ_JRAA01000001.1"/>
</dbReference>
<feature type="transmembrane region" description="Helical" evidence="8">
    <location>
        <begin position="255"/>
        <end position="276"/>
    </location>
</feature>
<evidence type="ECO:0000313" key="10">
    <source>
        <dbReference type="EMBL" id="OOY35988.1"/>
    </source>
</evidence>
<evidence type="ECO:0000256" key="3">
    <source>
        <dbReference type="ARBA" id="ARBA00022448"/>
    </source>
</evidence>
<dbReference type="InterPro" id="IPR004776">
    <property type="entry name" value="Mem_transp_PIN-like"/>
</dbReference>
<dbReference type="eggNOG" id="COG0679">
    <property type="taxonomic scope" value="Bacteria"/>
</dbReference>
<dbReference type="EMBL" id="JRAA01000001">
    <property type="protein sequence ID" value="KHF26283.1"/>
    <property type="molecule type" value="Genomic_DNA"/>
</dbReference>
<gene>
    <name evidence="10" type="ORF">BOV88_02840</name>
    <name evidence="9" type="ORF">JV46_21880</name>
</gene>
<evidence type="ECO:0000313" key="11">
    <source>
        <dbReference type="Proteomes" id="UP000030856"/>
    </source>
</evidence>
<dbReference type="GO" id="GO:0005886">
    <property type="term" value="C:plasma membrane"/>
    <property type="evidence" value="ECO:0007669"/>
    <property type="project" value="UniProtKB-SubCell"/>
</dbReference>
<proteinExistence type="inferred from homology"/>
<dbReference type="PANTHER" id="PTHR36838:SF3">
    <property type="entry name" value="TRANSPORTER AUXIN EFFLUX CARRIER EC FAMILY"/>
    <property type="match status" value="1"/>
</dbReference>
<dbReference type="GO" id="GO:0055085">
    <property type="term" value="P:transmembrane transport"/>
    <property type="evidence" value="ECO:0007669"/>
    <property type="project" value="InterPro"/>
</dbReference>
<dbReference type="Gene3D" id="1.20.1530.20">
    <property type="match status" value="1"/>
</dbReference>
<protein>
    <submittedName>
        <fullName evidence="10">Malonate transporter</fullName>
    </submittedName>
    <submittedName>
        <fullName evidence="9">Permease</fullName>
    </submittedName>
</protein>
<reference evidence="9 11" key="1">
    <citation type="journal article" date="2014" name="BMC Genomics">
        <title>The genome of the intracellular bacterium of the coastal bivalve, Solemya velum: a blueprint for thriving in and out of symbiosis.</title>
        <authorList>
            <person name="Dmytrenko O."/>
            <person name="Russell S.L."/>
            <person name="Loo W.T."/>
            <person name="Fontanez K.M."/>
            <person name="Liao L."/>
            <person name="Roeselers G."/>
            <person name="Sharma R."/>
            <person name="Stewart F.J."/>
            <person name="Newton I.L."/>
            <person name="Woyke T."/>
            <person name="Wu D."/>
            <person name="Lang J.M."/>
            <person name="Eisen J.A."/>
            <person name="Cavanaugh C.M."/>
        </authorList>
    </citation>
    <scope>NUCLEOTIDE SEQUENCE [LARGE SCALE GENOMIC DNA]</scope>
    <source>
        <strain evidence="9 11">WH</strain>
    </source>
</reference>
<feature type="transmembrane region" description="Helical" evidence="8">
    <location>
        <begin position="229"/>
        <end position="249"/>
    </location>
</feature>
<keyword evidence="4" id="KW-1003">Cell membrane</keyword>
<keyword evidence="5 8" id="KW-0812">Transmembrane</keyword>
<evidence type="ECO:0000256" key="6">
    <source>
        <dbReference type="ARBA" id="ARBA00022989"/>
    </source>
</evidence>
<dbReference type="EMBL" id="MPNX01000002">
    <property type="protein sequence ID" value="OOY35988.1"/>
    <property type="molecule type" value="Genomic_DNA"/>
</dbReference>
<evidence type="ECO:0000256" key="4">
    <source>
        <dbReference type="ARBA" id="ARBA00022475"/>
    </source>
</evidence>